<reference evidence="2" key="1">
    <citation type="submission" date="2014-12" db="EMBL/GenBank/DDBJ databases">
        <title>Insight into the proteome of Arion vulgaris.</title>
        <authorList>
            <person name="Aradska J."/>
            <person name="Bulat T."/>
            <person name="Smidak R."/>
            <person name="Sarate P."/>
            <person name="Gangsoo J."/>
            <person name="Sialana F."/>
            <person name="Bilban M."/>
            <person name="Lubec G."/>
        </authorList>
    </citation>
    <scope>NUCLEOTIDE SEQUENCE</scope>
    <source>
        <tissue evidence="2">Skin</tissue>
    </source>
</reference>
<evidence type="ECO:0000256" key="1">
    <source>
        <dbReference type="SAM" id="MobiDB-lite"/>
    </source>
</evidence>
<dbReference type="InterPro" id="IPR009003">
    <property type="entry name" value="Peptidase_S1_PA"/>
</dbReference>
<proteinExistence type="predicted"/>
<feature type="region of interest" description="Disordered" evidence="1">
    <location>
        <begin position="114"/>
        <end position="141"/>
    </location>
</feature>
<evidence type="ECO:0000313" key="2">
    <source>
        <dbReference type="EMBL" id="CEK92417.1"/>
    </source>
</evidence>
<dbReference type="EMBL" id="HACG01045552">
    <property type="protein sequence ID" value="CEK92417.1"/>
    <property type="molecule type" value="Transcribed_RNA"/>
</dbReference>
<gene>
    <name evidence="2" type="primary">ORF188136</name>
</gene>
<protein>
    <recommendedName>
        <fullName evidence="3">Peptidase S1 domain-containing protein</fullName>
    </recommendedName>
</protein>
<sequence>DSVRCPCKVCVNSPTKKTQFARIDIRTAAHVVYDGHEGARTTCHLFYDKGQSPEKCEGVVKLTDNEYVIIDADNDSCSMIYTTHDLELAEKLEKMTILCRHLADRLTHKYPSAISGNPRFNSRNSDANSEQSKDTLSPCQSAPDGWDKLTIIVSHPHGCSKQVSVGCCTGKDDKQAYLTKYIYNTPTCPGSSGSPVLLLEGVWGWSCDHAHSGGDGTEEKQLNFSSSGVIF</sequence>
<evidence type="ECO:0008006" key="3">
    <source>
        <dbReference type="Google" id="ProtNLM"/>
    </source>
</evidence>
<accession>A0A0B7BHQ1</accession>
<feature type="compositionally biased region" description="Polar residues" evidence="1">
    <location>
        <begin position="114"/>
        <end position="140"/>
    </location>
</feature>
<organism evidence="2">
    <name type="scientific">Arion vulgaris</name>
    <dbReference type="NCBI Taxonomy" id="1028688"/>
    <lineage>
        <taxon>Eukaryota</taxon>
        <taxon>Metazoa</taxon>
        <taxon>Spiralia</taxon>
        <taxon>Lophotrochozoa</taxon>
        <taxon>Mollusca</taxon>
        <taxon>Gastropoda</taxon>
        <taxon>Heterobranchia</taxon>
        <taxon>Euthyneura</taxon>
        <taxon>Panpulmonata</taxon>
        <taxon>Eupulmonata</taxon>
        <taxon>Stylommatophora</taxon>
        <taxon>Helicina</taxon>
        <taxon>Arionoidea</taxon>
        <taxon>Arionidae</taxon>
        <taxon>Arion</taxon>
    </lineage>
</organism>
<dbReference type="AlphaFoldDB" id="A0A0B7BHQ1"/>
<dbReference type="SUPFAM" id="SSF50494">
    <property type="entry name" value="Trypsin-like serine proteases"/>
    <property type="match status" value="1"/>
</dbReference>
<name>A0A0B7BHQ1_9EUPU</name>
<feature type="non-terminal residue" evidence="2">
    <location>
        <position position="1"/>
    </location>
</feature>